<evidence type="ECO:0000313" key="4">
    <source>
        <dbReference type="EMBL" id="CAD9525853.1"/>
    </source>
</evidence>
<reference evidence="4" key="1">
    <citation type="submission" date="2021-01" db="EMBL/GenBank/DDBJ databases">
        <authorList>
            <person name="Corre E."/>
            <person name="Pelletier E."/>
            <person name="Niang G."/>
            <person name="Scheremetjew M."/>
            <person name="Finn R."/>
            <person name="Kale V."/>
            <person name="Holt S."/>
            <person name="Cochrane G."/>
            <person name="Meng A."/>
            <person name="Brown T."/>
            <person name="Cohen L."/>
        </authorList>
    </citation>
    <scope>NUCLEOTIDE SEQUENCE</scope>
    <source>
        <strain evidence="4">RCC3387</strain>
    </source>
</reference>
<proteinExistence type="inferred from homology"/>
<dbReference type="Gene3D" id="3.90.1200.10">
    <property type="match status" value="1"/>
</dbReference>
<organism evidence="4">
    <name type="scientific">Zooxanthella nutricula</name>
    <dbReference type="NCBI Taxonomy" id="1333877"/>
    <lineage>
        <taxon>Eukaryota</taxon>
        <taxon>Sar</taxon>
        <taxon>Alveolata</taxon>
        <taxon>Dinophyceae</taxon>
        <taxon>Peridiniales</taxon>
        <taxon>Peridiniales incertae sedis</taxon>
        <taxon>Zooxanthella</taxon>
    </lineage>
</organism>
<comment type="pathway">
    <text evidence="1">Phospholipid metabolism; phosphatidylethanolamine biosynthesis; phosphatidylethanolamine from ethanolamine: step 1/3.</text>
</comment>
<dbReference type="GO" id="GO:0006646">
    <property type="term" value="P:phosphatidylethanolamine biosynthetic process"/>
    <property type="evidence" value="ECO:0007669"/>
    <property type="project" value="TreeGrafter"/>
</dbReference>
<dbReference type="PANTHER" id="PTHR22603:SF66">
    <property type="entry name" value="ETHANOLAMINE KINASE"/>
    <property type="match status" value="1"/>
</dbReference>
<dbReference type="GO" id="GO:0005737">
    <property type="term" value="C:cytoplasm"/>
    <property type="evidence" value="ECO:0007669"/>
    <property type="project" value="TreeGrafter"/>
</dbReference>
<accession>A0A7S2N8T2</accession>
<evidence type="ECO:0000256" key="3">
    <source>
        <dbReference type="ARBA" id="ARBA00038874"/>
    </source>
</evidence>
<evidence type="ECO:0000256" key="2">
    <source>
        <dbReference type="ARBA" id="ARBA00038211"/>
    </source>
</evidence>
<dbReference type="Pfam" id="PF01633">
    <property type="entry name" value="Choline_kinase"/>
    <property type="match status" value="1"/>
</dbReference>
<name>A0A7S2N8T2_9DINO</name>
<dbReference type="AlphaFoldDB" id="A0A7S2N8T2"/>
<dbReference type="InterPro" id="IPR011009">
    <property type="entry name" value="Kinase-like_dom_sf"/>
</dbReference>
<evidence type="ECO:0000256" key="1">
    <source>
        <dbReference type="ARBA" id="ARBA00037883"/>
    </source>
</evidence>
<dbReference type="SUPFAM" id="SSF56112">
    <property type="entry name" value="Protein kinase-like (PK-like)"/>
    <property type="match status" value="1"/>
</dbReference>
<dbReference type="PANTHER" id="PTHR22603">
    <property type="entry name" value="CHOLINE/ETHANOALAMINE KINASE"/>
    <property type="match status" value="1"/>
</dbReference>
<dbReference type="EC" id="2.7.1.82" evidence="3"/>
<dbReference type="GO" id="GO:0004305">
    <property type="term" value="F:ethanolamine kinase activity"/>
    <property type="evidence" value="ECO:0007669"/>
    <property type="project" value="UniProtKB-EC"/>
</dbReference>
<comment type="similarity">
    <text evidence="2">Belongs to the choline/ethanolamine kinase family.</text>
</comment>
<gene>
    <name evidence="4" type="ORF">BRAN1462_LOCUS10998</name>
</gene>
<dbReference type="EMBL" id="HBGW01017357">
    <property type="protein sequence ID" value="CAD9525853.1"/>
    <property type="molecule type" value="Transcribed_RNA"/>
</dbReference>
<protein>
    <recommendedName>
        <fullName evidence="3">ethanolamine kinase</fullName>
        <ecNumber evidence="3">2.7.1.82</ecNumber>
    </recommendedName>
</protein>
<sequence>MQVEPVDFVGMTARRLADMHARCRCSGGADLWAQLREWVALAKKVSFPDGSEKAEKLKRLDPFPRFENELNALEDRLPSSKNSNGAALLEARSGVDRRALELLLEIRFCHLDLLSGNIMYSEEAGDVVFIDFEYANSCCIGFDIANHYNAVPESCLILENKFDAEMYFPSGVQQRHWFQAYLEARGIPADEELLGGLLRVVLEFSLFAELRWVIWSVVQAGHSPVDFDYLDYGVMRFEEGYMKYKAWCEAGGRP</sequence>